<reference evidence="1 2" key="1">
    <citation type="submission" date="2024-04" db="EMBL/GenBank/DDBJ databases">
        <title>Tritrichomonas musculus Genome.</title>
        <authorList>
            <person name="Alves-Ferreira E."/>
            <person name="Grigg M."/>
            <person name="Lorenzi H."/>
            <person name="Galac M."/>
        </authorList>
    </citation>
    <scope>NUCLEOTIDE SEQUENCE [LARGE SCALE GENOMIC DNA]</scope>
    <source>
        <strain evidence="1 2">EAF2021</strain>
    </source>
</reference>
<sequence length="157" mass="17618">MNNEQTRPKWALETSNIPAVVCSQPQGPVISFIFKSSWGSSMAEIQGAKVQDQDGKIVDVLISNKWYLNAELFPESINFPLSIPSRPAFILIQNGISSKGIKEMEVRYAEKQIWSGEIPMGTHDNCLFPIAVPIEAKEFQKPNIHTFRSTKTSFTMT</sequence>
<keyword evidence="2" id="KW-1185">Reference proteome</keyword>
<protein>
    <submittedName>
        <fullName evidence="1">Uncharacterized protein</fullName>
    </submittedName>
</protein>
<gene>
    <name evidence="1" type="ORF">M9Y10_012332</name>
</gene>
<comment type="caution">
    <text evidence="1">The sequence shown here is derived from an EMBL/GenBank/DDBJ whole genome shotgun (WGS) entry which is preliminary data.</text>
</comment>
<proteinExistence type="predicted"/>
<name>A0ABR2IDY0_9EUKA</name>
<organism evidence="1 2">
    <name type="scientific">Tritrichomonas musculus</name>
    <dbReference type="NCBI Taxonomy" id="1915356"/>
    <lineage>
        <taxon>Eukaryota</taxon>
        <taxon>Metamonada</taxon>
        <taxon>Parabasalia</taxon>
        <taxon>Tritrichomonadida</taxon>
        <taxon>Tritrichomonadidae</taxon>
        <taxon>Tritrichomonas</taxon>
    </lineage>
</organism>
<accession>A0ABR2IDY0</accession>
<evidence type="ECO:0000313" key="1">
    <source>
        <dbReference type="EMBL" id="KAK8860667.1"/>
    </source>
</evidence>
<dbReference type="Proteomes" id="UP001470230">
    <property type="component" value="Unassembled WGS sequence"/>
</dbReference>
<evidence type="ECO:0000313" key="2">
    <source>
        <dbReference type="Proteomes" id="UP001470230"/>
    </source>
</evidence>
<dbReference type="EMBL" id="JAPFFF010000018">
    <property type="protein sequence ID" value="KAK8860667.1"/>
    <property type="molecule type" value="Genomic_DNA"/>
</dbReference>